<evidence type="ECO:0000313" key="2">
    <source>
        <dbReference type="Proteomes" id="UP000265798"/>
    </source>
</evidence>
<accession>A0A396ZIA4</accession>
<comment type="caution">
    <text evidence="1">The sequence shown here is derived from an EMBL/GenBank/DDBJ whole genome shotgun (WGS) entry which is preliminary data.</text>
</comment>
<dbReference type="AlphaFoldDB" id="A0A396ZIA4"/>
<sequence>MRVEKSIKRIHSFFRRWRRILRSILKITERFLHFGFGRSDCFQQTNFEKRSFVGPNIDLKKVRKKCRSFLFLF</sequence>
<name>A0A396ZIA4_9LEPT</name>
<dbReference type="Proteomes" id="UP000265798">
    <property type="component" value="Unassembled WGS sequence"/>
</dbReference>
<organism evidence="1 2">
    <name type="scientific">Leptospira stimsonii</name>
    <dbReference type="NCBI Taxonomy" id="2202203"/>
    <lineage>
        <taxon>Bacteria</taxon>
        <taxon>Pseudomonadati</taxon>
        <taxon>Spirochaetota</taxon>
        <taxon>Spirochaetia</taxon>
        <taxon>Leptospirales</taxon>
        <taxon>Leptospiraceae</taxon>
        <taxon>Leptospira</taxon>
    </lineage>
</organism>
<reference evidence="2" key="1">
    <citation type="submission" date="2018-05" db="EMBL/GenBank/DDBJ databases">
        <title>Leptospira yasudae sp. nov. and Leptospira stimsonii sp. nov., two pathogenic species of the genus Leptospira isolated from environmental sources.</title>
        <authorList>
            <person name="Casanovas-Massana A."/>
            <person name="Hamond C."/>
            <person name="Santos L.A."/>
            <person name="Hacker K.P."/>
            <person name="Balassiano I."/>
            <person name="Medeiros M.A."/>
            <person name="Reis M.G."/>
            <person name="Ko A.I."/>
            <person name="Wunder E.A."/>
        </authorList>
    </citation>
    <scope>NUCLEOTIDE SEQUENCE [LARGE SCALE GENOMIC DNA]</scope>
    <source>
        <strain evidence="2">Yale</strain>
    </source>
</reference>
<protein>
    <submittedName>
        <fullName evidence="1">Uncharacterized protein</fullName>
    </submittedName>
</protein>
<proteinExistence type="predicted"/>
<evidence type="ECO:0000313" key="1">
    <source>
        <dbReference type="EMBL" id="RHX92910.1"/>
    </source>
</evidence>
<dbReference type="EMBL" id="QHCT01000001">
    <property type="protein sequence ID" value="RHX92910.1"/>
    <property type="molecule type" value="Genomic_DNA"/>
</dbReference>
<gene>
    <name evidence="1" type="ORF">DLM75_07025</name>
</gene>